<dbReference type="GO" id="GO:0016020">
    <property type="term" value="C:membrane"/>
    <property type="evidence" value="ECO:0007669"/>
    <property type="project" value="InterPro"/>
</dbReference>
<dbReference type="PANTHER" id="PTHR32341:SF17">
    <property type="entry name" value="IRG-TYPE G DOMAIN-CONTAINING PROTEIN"/>
    <property type="match status" value="1"/>
</dbReference>
<reference evidence="6" key="1">
    <citation type="submission" date="2025-08" db="UniProtKB">
        <authorList>
            <consortium name="Ensembl"/>
        </authorList>
    </citation>
    <scope>IDENTIFICATION</scope>
</reference>
<dbReference type="Pfam" id="PF05049">
    <property type="entry name" value="IIGP"/>
    <property type="match status" value="1"/>
</dbReference>
<keyword evidence="7" id="KW-1185">Reference proteome</keyword>
<evidence type="ECO:0000256" key="2">
    <source>
        <dbReference type="ARBA" id="ARBA00022741"/>
    </source>
</evidence>
<dbReference type="OMA" id="NIRDECN"/>
<evidence type="ECO:0000256" key="3">
    <source>
        <dbReference type="ARBA" id="ARBA00022801"/>
    </source>
</evidence>
<dbReference type="InterPro" id="IPR007743">
    <property type="entry name" value="Immunity-related_GTPase-like"/>
</dbReference>
<evidence type="ECO:0000313" key="7">
    <source>
        <dbReference type="Proteomes" id="UP000694545"/>
    </source>
</evidence>
<feature type="domain" description="IRG-type G" evidence="5">
    <location>
        <begin position="64"/>
        <end position="246"/>
    </location>
</feature>
<evidence type="ECO:0000256" key="4">
    <source>
        <dbReference type="ARBA" id="ARBA00023134"/>
    </source>
</evidence>
<keyword evidence="2" id="KW-0547">Nucleotide-binding</keyword>
<dbReference type="GO" id="GO:0003924">
    <property type="term" value="F:GTPase activity"/>
    <property type="evidence" value="ECO:0007669"/>
    <property type="project" value="TreeGrafter"/>
</dbReference>
<dbReference type="GO" id="GO:0005525">
    <property type="term" value="F:GTP binding"/>
    <property type="evidence" value="ECO:0007669"/>
    <property type="project" value="UniProtKB-KW"/>
</dbReference>
<name>A0A8D2J4E6_VARKO</name>
<dbReference type="InterPro" id="IPR051515">
    <property type="entry name" value="IRG"/>
</dbReference>
<organism evidence="6 7">
    <name type="scientific">Varanus komodoensis</name>
    <name type="common">Komodo dragon</name>
    <dbReference type="NCBI Taxonomy" id="61221"/>
    <lineage>
        <taxon>Eukaryota</taxon>
        <taxon>Metazoa</taxon>
        <taxon>Chordata</taxon>
        <taxon>Craniata</taxon>
        <taxon>Vertebrata</taxon>
        <taxon>Euteleostomi</taxon>
        <taxon>Lepidosauria</taxon>
        <taxon>Squamata</taxon>
        <taxon>Bifurcata</taxon>
        <taxon>Unidentata</taxon>
        <taxon>Episquamata</taxon>
        <taxon>Toxicofera</taxon>
        <taxon>Anguimorpha</taxon>
        <taxon>Paleoanguimorpha</taxon>
        <taxon>Varanoidea</taxon>
        <taxon>Varanidae</taxon>
        <taxon>Varanus</taxon>
    </lineage>
</organism>
<evidence type="ECO:0000259" key="5">
    <source>
        <dbReference type="PROSITE" id="PS51716"/>
    </source>
</evidence>
<comment type="similarity">
    <text evidence="1">Belongs to the TRAFAC class dynamin-like GTPase superfamily. IRG family.</text>
</comment>
<dbReference type="SUPFAM" id="SSF52540">
    <property type="entry name" value="P-loop containing nucleoside triphosphate hydrolases"/>
    <property type="match status" value="1"/>
</dbReference>
<evidence type="ECO:0000256" key="1">
    <source>
        <dbReference type="ARBA" id="ARBA00005429"/>
    </source>
</evidence>
<dbReference type="FunFam" id="3.40.50.300:FF:000541">
    <property type="entry name" value="Immunity related GTPase M"/>
    <property type="match status" value="1"/>
</dbReference>
<keyword evidence="4" id="KW-0342">GTP-binding</keyword>
<dbReference type="PROSITE" id="PS51716">
    <property type="entry name" value="G_IRG"/>
    <property type="match status" value="1"/>
</dbReference>
<dbReference type="Ensembl" id="ENSVKKT00000010446.1">
    <property type="protein sequence ID" value="ENSVKKP00000010195.1"/>
    <property type="gene ID" value="ENSVKKG00000007177.1"/>
</dbReference>
<dbReference type="PANTHER" id="PTHR32341">
    <property type="entry name" value="INTERFERON-INDUCIBLE GTPASE"/>
    <property type="match status" value="1"/>
</dbReference>
<dbReference type="AlphaFoldDB" id="A0A8D2J4E6"/>
<dbReference type="InterPro" id="IPR030385">
    <property type="entry name" value="G_IRG_dom"/>
</dbReference>
<dbReference type="Gene3D" id="3.40.50.300">
    <property type="entry name" value="P-loop containing nucleotide triphosphate hydrolases"/>
    <property type="match status" value="1"/>
</dbReference>
<keyword evidence="3" id="KW-0378">Hydrolase</keyword>
<proteinExistence type="inferred from homology"/>
<protein>
    <recommendedName>
        <fullName evidence="5">IRG-type G domain-containing protein</fullName>
    </recommendedName>
</protein>
<accession>A0A8D2J4E6</accession>
<evidence type="ECO:0000313" key="6">
    <source>
        <dbReference type="Ensembl" id="ENSVKKP00000010195.1"/>
    </source>
</evidence>
<sequence length="464" mass="52771">MSYIKPVLNTITTLSAFVKESIEFILNHEGYTQIFTALNESLKDGEREEDVSGVGQDLENSKKTVLHIAITGETGTGKSSLINAIQGLHMEDSDAAPVGVTETTLQPNSYSHPNYPNVIFWDLPGVGSTEFPSAVYYEKVDLSCYDFFIIVASERFQSTEVDLAQMIQWMEKKFYYVRNKVDADLNNMKRAYPQKYNEEEILQQIKNNCRACMSCFKDSNRQVFLISTRNPGKYDFPELVKALQQDLPSLQSLAFLRRLPSFSPGIIAEKKVELKKLLWKISLVSIYNNASPIPGTPLACDVRFLQLFVVWFYKKFELDGTSLARLARWAEKPLEDLYAVIESPRVAEVTADLIVKKCVDYGNKVMEKTEPYFPPLTNSVRTLSFLIAKLMLSSFLDKLAEDAESVRKKVLGQEVQEVEREGSKKGFLGEGYLWFLHFHGCPVPLTPVNVKGLLYMHSIRMYFV</sequence>
<dbReference type="Proteomes" id="UP000694545">
    <property type="component" value="Unplaced"/>
</dbReference>
<dbReference type="InterPro" id="IPR027417">
    <property type="entry name" value="P-loop_NTPase"/>
</dbReference>
<reference evidence="6" key="2">
    <citation type="submission" date="2025-09" db="UniProtKB">
        <authorList>
            <consortium name="Ensembl"/>
        </authorList>
    </citation>
    <scope>IDENTIFICATION</scope>
</reference>